<feature type="transmembrane region" description="Helical" evidence="1">
    <location>
        <begin position="268"/>
        <end position="290"/>
    </location>
</feature>
<gene>
    <name evidence="2" type="ORF">BK809_0000345</name>
</gene>
<dbReference type="EMBL" id="MSZU01000095">
    <property type="protein sequence ID" value="OMP84338.1"/>
    <property type="molecule type" value="Genomic_DNA"/>
</dbReference>
<keyword evidence="1" id="KW-0812">Transmembrane</keyword>
<accession>A0A1S8BAF1</accession>
<evidence type="ECO:0000313" key="2">
    <source>
        <dbReference type="EMBL" id="OMP84338.1"/>
    </source>
</evidence>
<reference evidence="2 3" key="1">
    <citation type="submission" date="2017-01" db="EMBL/GenBank/DDBJ databases">
        <title>Draft genome sequence of Diplodia seriata F98.1, a fungal species involved in grapevine trunk diseases.</title>
        <authorList>
            <person name="Robert-Siegwald G."/>
            <person name="Vallet J."/>
            <person name="Abou-Mansour E."/>
            <person name="Xu J."/>
            <person name="Rey P."/>
            <person name="Bertsch C."/>
            <person name="Rego C."/>
            <person name="Larignon P."/>
            <person name="Fontaine F."/>
            <person name="Lebrun M.-H."/>
        </authorList>
    </citation>
    <scope>NUCLEOTIDE SEQUENCE [LARGE SCALE GENOMIC DNA]</scope>
    <source>
        <strain evidence="2 3">F98.1</strain>
    </source>
</reference>
<protein>
    <submittedName>
        <fullName evidence="2">Uncharacterized protein</fullName>
    </submittedName>
</protein>
<evidence type="ECO:0000256" key="1">
    <source>
        <dbReference type="SAM" id="Phobius"/>
    </source>
</evidence>
<comment type="caution">
    <text evidence="2">The sequence shown here is derived from an EMBL/GenBank/DDBJ whole genome shotgun (WGS) entry which is preliminary data.</text>
</comment>
<dbReference type="OrthoDB" id="3938883at2759"/>
<name>A0A1S8BAF1_9PEZI</name>
<evidence type="ECO:0000313" key="3">
    <source>
        <dbReference type="Proteomes" id="UP000190776"/>
    </source>
</evidence>
<organism evidence="2 3">
    <name type="scientific">Diplodia seriata</name>
    <dbReference type="NCBI Taxonomy" id="420778"/>
    <lineage>
        <taxon>Eukaryota</taxon>
        <taxon>Fungi</taxon>
        <taxon>Dikarya</taxon>
        <taxon>Ascomycota</taxon>
        <taxon>Pezizomycotina</taxon>
        <taxon>Dothideomycetes</taxon>
        <taxon>Dothideomycetes incertae sedis</taxon>
        <taxon>Botryosphaeriales</taxon>
        <taxon>Botryosphaeriaceae</taxon>
        <taxon>Diplodia</taxon>
    </lineage>
</organism>
<proteinExistence type="predicted"/>
<dbReference type="Proteomes" id="UP000190776">
    <property type="component" value="Unassembled WGS sequence"/>
</dbReference>
<dbReference type="AlphaFoldDB" id="A0A1S8BAF1"/>
<keyword evidence="1" id="KW-1133">Transmembrane helix</keyword>
<sequence>MPEVFKVNSLNRIMKSRGKQPVAWTQCQEFPNPFVSLQANFPGLPSSPVVNIPSIHESAHWQLIWVDIDTPYLPVSIGAIVIPPVSLLRSTSSRKDETSFDAFACTISASWAPSALTTAGANGTTLYAESTVTSWPHEATELSSSWAHTILSAWPSANDPNTTLLDIMMLPALQEAEPVQGTQTLLSGLIVAAMSQTLTPAWKLVGNPNSFTAQLQVFSNWPQYVIVDNGTAQDPWGVSAADVWRGLRVDTELAAEGLAYSVRSESTVVALLVLIVYSVYAVLFVVYVLVWRPESSSAWDSIAELAALAVLSTPTDRLRHTSAGIETLRVYREPVNIRAVEGDRLEIVFERDQRSGAVDLVRADEAY</sequence>
<keyword evidence="1" id="KW-0472">Membrane</keyword>